<keyword evidence="3" id="KW-1185">Reference proteome</keyword>
<dbReference type="SUPFAM" id="SSF88946">
    <property type="entry name" value="Sigma2 domain of RNA polymerase sigma factors"/>
    <property type="match status" value="1"/>
</dbReference>
<dbReference type="InterPro" id="IPR013325">
    <property type="entry name" value="RNA_pol_sigma_r2"/>
</dbReference>
<proteinExistence type="predicted"/>
<name>A0ABQ6Z3I7_9GAMM</name>
<dbReference type="Gene3D" id="1.10.1740.10">
    <property type="match status" value="1"/>
</dbReference>
<accession>A0ABQ6Z3I7</accession>
<dbReference type="EMBL" id="PDWN01000029">
    <property type="protein sequence ID" value="KAF1691432.1"/>
    <property type="molecule type" value="Genomic_DNA"/>
</dbReference>
<evidence type="ECO:0000313" key="2">
    <source>
        <dbReference type="EMBL" id="KAF1691432.1"/>
    </source>
</evidence>
<dbReference type="InterPro" id="IPR007627">
    <property type="entry name" value="RNA_pol_sigma70_r2"/>
</dbReference>
<feature type="non-terminal residue" evidence="2">
    <location>
        <position position="68"/>
    </location>
</feature>
<evidence type="ECO:0000313" key="3">
    <source>
        <dbReference type="Proteomes" id="UP000788419"/>
    </source>
</evidence>
<dbReference type="RefSeq" id="WP_274379423.1">
    <property type="nucleotide sequence ID" value="NZ_PDWN01000029.1"/>
</dbReference>
<evidence type="ECO:0000259" key="1">
    <source>
        <dbReference type="Pfam" id="PF04542"/>
    </source>
</evidence>
<comment type="caution">
    <text evidence="2">The sequence shown here is derived from an EMBL/GenBank/DDBJ whole genome shotgun (WGS) entry which is preliminary data.</text>
</comment>
<feature type="domain" description="RNA polymerase sigma-70 region 2" evidence="1">
    <location>
        <begin position="13"/>
        <end position="67"/>
    </location>
</feature>
<dbReference type="Proteomes" id="UP000788419">
    <property type="component" value="Unassembled WGS sequence"/>
</dbReference>
<gene>
    <name evidence="2" type="ORF">CSC65_15915</name>
</gene>
<protein>
    <recommendedName>
        <fullName evidence="1">RNA polymerase sigma-70 region 2 domain-containing protein</fullName>
    </recommendedName>
</protein>
<dbReference type="Pfam" id="PF04542">
    <property type="entry name" value="Sigma70_r2"/>
    <property type="match status" value="1"/>
</dbReference>
<sequence length="68" mass="7969">MVETAHERFSHFFAETRQGLLRYGRRLTRSKEAAEDIVQEAYARTLEQGQRVQAPKAFLFITARNLAW</sequence>
<organism evidence="2 3">
    <name type="scientific">Pseudoxanthomonas daejeonensis</name>
    <dbReference type="NCBI Taxonomy" id="266062"/>
    <lineage>
        <taxon>Bacteria</taxon>
        <taxon>Pseudomonadati</taxon>
        <taxon>Pseudomonadota</taxon>
        <taxon>Gammaproteobacteria</taxon>
        <taxon>Lysobacterales</taxon>
        <taxon>Lysobacteraceae</taxon>
        <taxon>Pseudoxanthomonas</taxon>
    </lineage>
</organism>
<reference evidence="2 3" key="1">
    <citation type="submission" date="2017-10" db="EMBL/GenBank/DDBJ databases">
        <title>Whole genome sequencing of members of genus Pseudoxanthomonas.</title>
        <authorList>
            <person name="Kumar S."/>
            <person name="Bansal K."/>
            <person name="Kaur A."/>
            <person name="Patil P."/>
            <person name="Sharma S."/>
            <person name="Patil P.B."/>
        </authorList>
    </citation>
    <scope>NUCLEOTIDE SEQUENCE [LARGE SCALE GENOMIC DNA]</scope>
    <source>
        <strain evidence="2 3">DSM 17801</strain>
    </source>
</reference>